<dbReference type="Gene3D" id="1.10.510.10">
    <property type="entry name" value="Transferase(Phosphotransferase) domain 1"/>
    <property type="match status" value="1"/>
</dbReference>
<organism evidence="8 9">
    <name type="scientific">Ficus carica</name>
    <name type="common">Common fig</name>
    <dbReference type="NCBI Taxonomy" id="3494"/>
    <lineage>
        <taxon>Eukaryota</taxon>
        <taxon>Viridiplantae</taxon>
        <taxon>Streptophyta</taxon>
        <taxon>Embryophyta</taxon>
        <taxon>Tracheophyta</taxon>
        <taxon>Spermatophyta</taxon>
        <taxon>Magnoliopsida</taxon>
        <taxon>eudicotyledons</taxon>
        <taxon>Gunneridae</taxon>
        <taxon>Pentapetalae</taxon>
        <taxon>rosids</taxon>
        <taxon>fabids</taxon>
        <taxon>Rosales</taxon>
        <taxon>Moraceae</taxon>
        <taxon>Ficeae</taxon>
        <taxon>Ficus</taxon>
    </lineage>
</organism>
<keyword evidence="6" id="KW-0723">Serine/threonine-protein kinase</keyword>
<dbReference type="GO" id="GO:0005524">
    <property type="term" value="F:ATP binding"/>
    <property type="evidence" value="ECO:0007669"/>
    <property type="project" value="UniProtKB-UniRule"/>
</dbReference>
<reference evidence="8" key="1">
    <citation type="submission" date="2023-07" db="EMBL/GenBank/DDBJ databases">
        <title>draft genome sequence of fig (Ficus carica).</title>
        <authorList>
            <person name="Takahashi T."/>
            <person name="Nishimura K."/>
        </authorList>
    </citation>
    <scope>NUCLEOTIDE SEQUENCE</scope>
</reference>
<dbReference type="Gramene" id="FCD_00014107-RA">
    <property type="protein sequence ID" value="FCD_00014107-RA:cds"/>
    <property type="gene ID" value="FCD_00014107"/>
</dbReference>
<dbReference type="PROSITE" id="PS00108">
    <property type="entry name" value="PROTEIN_KINASE_ST"/>
    <property type="match status" value="1"/>
</dbReference>
<feature type="domain" description="Protein kinase" evidence="7">
    <location>
        <begin position="16"/>
        <end position="306"/>
    </location>
</feature>
<evidence type="ECO:0000256" key="4">
    <source>
        <dbReference type="ARBA" id="ARBA00022840"/>
    </source>
</evidence>
<feature type="binding site" evidence="5">
    <location>
        <position position="47"/>
    </location>
    <ligand>
        <name>ATP</name>
        <dbReference type="ChEBI" id="CHEBI:30616"/>
    </ligand>
</feature>
<comment type="similarity">
    <text evidence="6">Belongs to the protein kinase superfamily.</text>
</comment>
<dbReference type="PROSITE" id="PS50011">
    <property type="entry name" value="PROTEIN_KINASE_DOM"/>
    <property type="match status" value="1"/>
</dbReference>
<dbReference type="PROSITE" id="PS00107">
    <property type="entry name" value="PROTEIN_KINASE_ATP"/>
    <property type="match status" value="1"/>
</dbReference>
<dbReference type="SUPFAM" id="SSF56112">
    <property type="entry name" value="Protein kinase-like (PK-like)"/>
    <property type="match status" value="1"/>
</dbReference>
<dbReference type="Pfam" id="PF00069">
    <property type="entry name" value="Pkinase"/>
    <property type="match status" value="1"/>
</dbReference>
<keyword evidence="4 5" id="KW-0067">ATP-binding</keyword>
<dbReference type="AlphaFoldDB" id="A0AA87Z6J1"/>
<sequence>MIQFDYDELVKATESFSPSTLLGKGSHGSVYKAKLVNDNNKLVAVKKPLLHAGHNEEEFHHNDGSKLQNEIRVLSFLRKNRHVIGFLGTTSRGDGKNRREEDVLLVMEYMPNGSLHDLLHVSEAPPSWPKRVEIAVQVARAVRFLHDESRPSVVHRDIKSANVLFDCDFIAKLADFGLAVLVHVDDPGQPAGTIGYLDPCYTTPFKLSAKNDAFSFGVLVLEIVSGRKVIDLGREPAGIVEWALPLIRERRVAEICDTRVPLPQDDDDVAGAVRHLLFVAASCVSLDEECRPSMSDVVLGMEGCFLGRVRFPIWRVVVLVLGKRRRKLAKQWRERRESWKSQDCDRSPKGKVSLREVLAAT</sequence>
<keyword evidence="2 5" id="KW-0547">Nucleotide-binding</keyword>
<evidence type="ECO:0000313" key="8">
    <source>
        <dbReference type="EMBL" id="GMN26689.1"/>
    </source>
</evidence>
<evidence type="ECO:0000256" key="1">
    <source>
        <dbReference type="ARBA" id="ARBA00022679"/>
    </source>
</evidence>
<dbReference type="InterPro" id="IPR008271">
    <property type="entry name" value="Ser/Thr_kinase_AS"/>
</dbReference>
<dbReference type="EMBL" id="BTGU01000001">
    <property type="protein sequence ID" value="GMN26689.1"/>
    <property type="molecule type" value="Genomic_DNA"/>
</dbReference>
<evidence type="ECO:0000256" key="3">
    <source>
        <dbReference type="ARBA" id="ARBA00022777"/>
    </source>
</evidence>
<dbReference type="InterPro" id="IPR000719">
    <property type="entry name" value="Prot_kinase_dom"/>
</dbReference>
<dbReference type="InterPro" id="IPR017441">
    <property type="entry name" value="Protein_kinase_ATP_BS"/>
</dbReference>
<keyword evidence="3" id="KW-0418">Kinase</keyword>
<name>A0AA87Z6J1_FICCA</name>
<keyword evidence="9" id="KW-1185">Reference proteome</keyword>
<gene>
    <name evidence="8" type="ORF">TIFTF001_001408</name>
</gene>
<dbReference type="PANTHER" id="PTHR46146:SF23">
    <property type="entry name" value="PROTEIN KINASE DOMAIN-CONTAINING PROTEIN"/>
    <property type="match status" value="1"/>
</dbReference>
<accession>A0AA87Z6J1</accession>
<dbReference type="PANTHER" id="PTHR46146">
    <property type="entry name" value="SERINE/THREONINE-PROTEIN KINASE-LIKE PROTEIN CCR4"/>
    <property type="match status" value="1"/>
</dbReference>
<evidence type="ECO:0000256" key="2">
    <source>
        <dbReference type="ARBA" id="ARBA00022741"/>
    </source>
</evidence>
<dbReference type="Gene3D" id="3.30.200.20">
    <property type="entry name" value="Phosphorylase Kinase, domain 1"/>
    <property type="match status" value="1"/>
</dbReference>
<dbReference type="InterPro" id="IPR011009">
    <property type="entry name" value="Kinase-like_dom_sf"/>
</dbReference>
<proteinExistence type="inferred from homology"/>
<evidence type="ECO:0000259" key="7">
    <source>
        <dbReference type="PROSITE" id="PS50011"/>
    </source>
</evidence>
<dbReference type="GO" id="GO:0004674">
    <property type="term" value="F:protein serine/threonine kinase activity"/>
    <property type="evidence" value="ECO:0007669"/>
    <property type="project" value="UniProtKB-KW"/>
</dbReference>
<evidence type="ECO:0000313" key="9">
    <source>
        <dbReference type="Proteomes" id="UP001187192"/>
    </source>
</evidence>
<keyword evidence="1" id="KW-0808">Transferase</keyword>
<evidence type="ECO:0000256" key="5">
    <source>
        <dbReference type="PROSITE-ProRule" id="PRU10141"/>
    </source>
</evidence>
<dbReference type="Proteomes" id="UP001187192">
    <property type="component" value="Unassembled WGS sequence"/>
</dbReference>
<protein>
    <recommendedName>
        <fullName evidence="7">Protein kinase domain-containing protein</fullName>
    </recommendedName>
</protein>
<comment type="caution">
    <text evidence="8">The sequence shown here is derived from an EMBL/GenBank/DDBJ whole genome shotgun (WGS) entry which is preliminary data.</text>
</comment>
<dbReference type="SMART" id="SM00220">
    <property type="entry name" value="S_TKc"/>
    <property type="match status" value="1"/>
</dbReference>
<evidence type="ECO:0000256" key="6">
    <source>
        <dbReference type="RuleBase" id="RU000304"/>
    </source>
</evidence>